<evidence type="ECO:0008006" key="3">
    <source>
        <dbReference type="Google" id="ProtNLM"/>
    </source>
</evidence>
<reference evidence="1 2" key="1">
    <citation type="submission" date="2021-01" db="EMBL/GenBank/DDBJ databases">
        <title>Whole genome shotgun sequence of Microbispora corallina NBRC 16416.</title>
        <authorList>
            <person name="Komaki H."/>
            <person name="Tamura T."/>
        </authorList>
    </citation>
    <scope>NUCLEOTIDE SEQUENCE [LARGE SCALE GENOMIC DNA]</scope>
    <source>
        <strain evidence="1 2">NBRC 16416</strain>
    </source>
</reference>
<organism evidence="1 2">
    <name type="scientific">Microbispora corallina</name>
    <dbReference type="NCBI Taxonomy" id="83302"/>
    <lineage>
        <taxon>Bacteria</taxon>
        <taxon>Bacillati</taxon>
        <taxon>Actinomycetota</taxon>
        <taxon>Actinomycetes</taxon>
        <taxon>Streptosporangiales</taxon>
        <taxon>Streptosporangiaceae</taxon>
        <taxon>Microbispora</taxon>
    </lineage>
</organism>
<protein>
    <recommendedName>
        <fullName evidence="3">Antitoxin HicB</fullName>
    </recommendedName>
</protein>
<keyword evidence="2" id="KW-1185">Reference proteome</keyword>
<evidence type="ECO:0000313" key="2">
    <source>
        <dbReference type="Proteomes" id="UP000603904"/>
    </source>
</evidence>
<accession>A0ABQ4FTY4</accession>
<name>A0ABQ4FTY4_9ACTN</name>
<dbReference type="RefSeq" id="WP_204055911.1">
    <property type="nucleotide sequence ID" value="NZ_BAAAGP010000005.1"/>
</dbReference>
<dbReference type="Proteomes" id="UP000603904">
    <property type="component" value="Unassembled WGS sequence"/>
</dbReference>
<gene>
    <name evidence="1" type="ORF">Mco01_12910</name>
</gene>
<comment type="caution">
    <text evidence="1">The sequence shown here is derived from an EMBL/GenBank/DDBJ whole genome shotgun (WGS) entry which is preliminary data.</text>
</comment>
<evidence type="ECO:0000313" key="1">
    <source>
        <dbReference type="EMBL" id="GIH38291.1"/>
    </source>
</evidence>
<proteinExistence type="predicted"/>
<sequence>MRTPFEAILDQPDIVENLDDLEVESTTYHATATRTGRQWTVTVNDLPEGRAVQAQGATWTDAEQNALTCVIDLLQAEPHTVNIHLAPNDEEAAAALAAVTEARVARAYAEQAERDAVRQAARILTDKGWTTRDAGGALRLSHQRISQLAPRTTA</sequence>
<dbReference type="Gene3D" id="3.40.50.2300">
    <property type="match status" value="1"/>
</dbReference>
<dbReference type="EMBL" id="BOOC01000003">
    <property type="protein sequence ID" value="GIH38291.1"/>
    <property type="molecule type" value="Genomic_DNA"/>
</dbReference>